<name>A0A2R4MHV6_9HYPH</name>
<keyword evidence="2" id="KW-1185">Reference proteome</keyword>
<reference evidence="1 2" key="1">
    <citation type="submission" date="2017-05" db="EMBL/GenBank/DDBJ databases">
        <title>Genome Analysis of Maritalea myrionectae HL2708#5.</title>
        <authorList>
            <consortium name="Cotde Inc.-PKNU"/>
            <person name="Jang D."/>
            <person name="Oh H.-M."/>
        </authorList>
    </citation>
    <scope>NUCLEOTIDE SEQUENCE [LARGE SCALE GENOMIC DNA]</scope>
    <source>
        <strain evidence="1 2">HL2708#5</strain>
    </source>
</reference>
<evidence type="ECO:0000313" key="1">
    <source>
        <dbReference type="EMBL" id="AVX05479.1"/>
    </source>
</evidence>
<gene>
    <name evidence="1" type="ORF">MXMO3_02971</name>
</gene>
<dbReference type="PANTHER" id="PTHR35569:SF1">
    <property type="entry name" value="CYANAMIDE HYDRATASE DDI2-RELATED"/>
    <property type="match status" value="1"/>
</dbReference>
<protein>
    <submittedName>
        <fullName evidence="1">Uncharacterized protein</fullName>
    </submittedName>
</protein>
<dbReference type="Gene3D" id="1.10.3210.10">
    <property type="entry name" value="Hypothetical protein af1432"/>
    <property type="match status" value="1"/>
</dbReference>
<dbReference type="SUPFAM" id="SSF109604">
    <property type="entry name" value="HD-domain/PDEase-like"/>
    <property type="match status" value="1"/>
</dbReference>
<dbReference type="RefSeq" id="WP_117396359.1">
    <property type="nucleotide sequence ID" value="NZ_CP021330.1"/>
</dbReference>
<sequence>MSALQSAPDIRWPDSDICVAAHDLVKEVSPAFLYNHLMRSYAFGAAIGQKHSKSFDAEMLFLGAVMHDLAFVDQFENGHRFEVDSANAAKNFLAEHGYDDKKIDVIWQAIALHSTHDVPQFMAPEVALVQFGAGLDVGMFPYDALEAKQIDQIVELYPRLGFKKAIIETLGHVVQRNPRATVTTFLEHVGHRCVEHYRAPNFVDIVTRSKFAE</sequence>
<dbReference type="PANTHER" id="PTHR35569">
    <property type="entry name" value="CYANAMIDE HYDRATASE DDI2-RELATED"/>
    <property type="match status" value="1"/>
</dbReference>
<proteinExistence type="predicted"/>
<dbReference type="AlphaFoldDB" id="A0A2R4MHV6"/>
<organism evidence="1 2">
    <name type="scientific">Maritalea myrionectae</name>
    <dbReference type="NCBI Taxonomy" id="454601"/>
    <lineage>
        <taxon>Bacteria</taxon>
        <taxon>Pseudomonadati</taxon>
        <taxon>Pseudomonadota</taxon>
        <taxon>Alphaproteobacteria</taxon>
        <taxon>Hyphomicrobiales</taxon>
        <taxon>Devosiaceae</taxon>
        <taxon>Maritalea</taxon>
    </lineage>
</organism>
<dbReference type="KEGG" id="mmyr:MXMO3_02971"/>
<dbReference type="EMBL" id="CP021330">
    <property type="protein sequence ID" value="AVX05479.1"/>
    <property type="molecule type" value="Genomic_DNA"/>
</dbReference>
<dbReference type="STRING" id="1122213.GCA_000423365_00612"/>
<dbReference type="Proteomes" id="UP000258927">
    <property type="component" value="Chromosome"/>
</dbReference>
<evidence type="ECO:0000313" key="2">
    <source>
        <dbReference type="Proteomes" id="UP000258927"/>
    </source>
</evidence>
<accession>A0A2R4MHV6</accession>